<evidence type="ECO:0000313" key="3">
    <source>
        <dbReference type="EMBL" id="KTD85502.1"/>
    </source>
</evidence>
<protein>
    <submittedName>
        <fullName evidence="3">4-oxalocrotonate tautomerase</fullName>
    </submittedName>
</protein>
<evidence type="ECO:0000259" key="2">
    <source>
        <dbReference type="Pfam" id="PF01361"/>
    </source>
</evidence>
<dbReference type="RefSeq" id="WP_060624355.1">
    <property type="nucleotide sequence ID" value="NZ_LCZJ02000026.1"/>
</dbReference>
<dbReference type="Gene3D" id="3.30.429.10">
    <property type="entry name" value="Macrophage Migration Inhibitory Factor"/>
    <property type="match status" value="1"/>
</dbReference>
<keyword evidence="4" id="KW-1185">Reference proteome</keyword>
<dbReference type="InterPro" id="IPR004370">
    <property type="entry name" value="4-OT-like_dom"/>
</dbReference>
<evidence type="ECO:0000256" key="1">
    <source>
        <dbReference type="ARBA" id="ARBA00023235"/>
    </source>
</evidence>
<proteinExistence type="predicted"/>
<evidence type="ECO:0000313" key="4">
    <source>
        <dbReference type="Proteomes" id="UP000054709"/>
    </source>
</evidence>
<accession>A0A0W1AW42</accession>
<comment type="caution">
    <text evidence="3">The sequence shown here is derived from an EMBL/GenBank/DDBJ whole genome shotgun (WGS) entry which is preliminary data.</text>
</comment>
<dbReference type="GO" id="GO:0016853">
    <property type="term" value="F:isomerase activity"/>
    <property type="evidence" value="ECO:0007669"/>
    <property type="project" value="UniProtKB-KW"/>
</dbReference>
<dbReference type="InterPro" id="IPR014347">
    <property type="entry name" value="Tautomerase/MIF_sf"/>
</dbReference>
<dbReference type="SUPFAM" id="SSF55331">
    <property type="entry name" value="Tautomerase/MIF"/>
    <property type="match status" value="1"/>
</dbReference>
<organism evidence="3 4">
    <name type="scientific">Paenibacillus etheri</name>
    <dbReference type="NCBI Taxonomy" id="1306852"/>
    <lineage>
        <taxon>Bacteria</taxon>
        <taxon>Bacillati</taxon>
        <taxon>Bacillota</taxon>
        <taxon>Bacilli</taxon>
        <taxon>Bacillales</taxon>
        <taxon>Paenibacillaceae</taxon>
        <taxon>Paenibacillus</taxon>
    </lineage>
</organism>
<gene>
    <name evidence="3" type="ORF">UQ64_18520</name>
</gene>
<name>A0A0W1AW42_9BACL</name>
<dbReference type="Proteomes" id="UP000054709">
    <property type="component" value="Unassembled WGS sequence"/>
</dbReference>
<dbReference type="EMBL" id="LCZJ02000026">
    <property type="protein sequence ID" value="KTD85502.1"/>
    <property type="molecule type" value="Genomic_DNA"/>
</dbReference>
<dbReference type="AlphaFoldDB" id="A0A0W1AW42"/>
<dbReference type="Pfam" id="PF01361">
    <property type="entry name" value="Tautomerase"/>
    <property type="match status" value="1"/>
</dbReference>
<keyword evidence="1" id="KW-0413">Isomerase</keyword>
<reference evidence="3 4" key="1">
    <citation type="journal article" date="2015" name="Int. Biodeterior. Biodegradation">
        <title>Physiological and genetic screening methods for the isolation of methyl tert-butyl ether-degrading bacteria for bioremediation purposes.</title>
        <authorList>
            <person name="Guisado I.M."/>
            <person name="Purswani J."/>
            <person name="Gonzalez Lopez J."/>
            <person name="Pozo C."/>
        </authorList>
    </citation>
    <scope>NUCLEOTIDE SEQUENCE [LARGE SCALE GENOMIC DNA]</scope>
    <source>
        <strain evidence="3 4">SH7</strain>
    </source>
</reference>
<sequence length="68" mass="7949">MPHIEIRMYEGRTSEQKEEIVTVFTRELSRIIEREERFITVEFQEIPLDENAPANLLKKGPIGNGYEG</sequence>
<feature type="domain" description="4-oxalocrotonate tautomerase-like" evidence="2">
    <location>
        <begin position="2"/>
        <end position="50"/>
    </location>
</feature>